<sequence length="865" mass="95086">MTSSEFGPELGDIVEEYVLPQVDGTVARRKVKRMEKSRKKKKKRRRRRDEEKESTAEEDDNENVSQERNMDGDRDVSEVEVDVQARQDREEERPLSRDSGVFIVHGNRGVKSPGPEPEIELQQQRLETLQGEQRAELEVRRDDGVVCRIHYRPECQFHRACCVHKPVVSGCGCPPRWSCCCIHHAGDCCHCQTKPVEKSVSVDADADAEEESKTLSLGSSPATPPPERGGGGEGEGEGKCEPNTTTIAASAATPEKPSGVEVRVTPPSPTASQTIEPVRKMGGAEDTKTLAQQAAFELSNALIQMMECSHMSDITLTLQSANEQFWPIVMTAHKCVLARSPLVTNILKNDHACSDIKAFAGRHFTMIKAWEQAVHYLYGRNMLTMTTLKPATLEALGYDPYPGYEPEYPFSLKLAMADMALGYAVSGAFFYMTDLADRGFRLALDLLSWETLEQILYFGLRTGDFCVVFPNPPWLQGSDTSLKCDRLAQGEGEAGEASDKTRPKPNNTASQGAENAAAASQNPAREAQPPYPIPLIKNDWSRRIITASLAFVVENIKPDFKLDCSAQSKIVPDRIPAFLKTVPVTTAADRRNTPVKVHGDFPYVPVTTVPATSSATVANNPRLADVQFGSLPSQNQTAIEEIHKSEREKCAARHTPHTPTPRSKKSPPASSADVPGKEITIPSAILLALDYPELQFVFSMLSRRGVMTSTLAQAIVLERETRRRQALRNYAALLLSSNSKGKHDTVTVLARPAGTEGVGVGAVTLSTEAPTTGGSSPKKGRPKGKARKAAKEAKEAAKDASKEFETATATVVHLPDDVRELCYREFFISKLVGGSGRWDDDESGQVEIEIVLERYDTTRKCIWRR</sequence>
<feature type="region of interest" description="Disordered" evidence="1">
    <location>
        <begin position="646"/>
        <end position="676"/>
    </location>
</feature>
<dbReference type="eggNOG" id="ENOG502SGJJ">
    <property type="taxonomic scope" value="Eukaryota"/>
</dbReference>
<dbReference type="AlphaFoldDB" id="Q5B0E3"/>
<reference evidence="3" key="1">
    <citation type="journal article" date="2005" name="Nature">
        <title>Sequencing of Aspergillus nidulans and comparative analysis with A. fumigatus and A. oryzae.</title>
        <authorList>
            <person name="Galagan J.E."/>
            <person name="Calvo S.E."/>
            <person name="Cuomo C."/>
            <person name="Ma L.J."/>
            <person name="Wortman J.R."/>
            <person name="Batzoglou S."/>
            <person name="Lee S.I."/>
            <person name="Basturkmen M."/>
            <person name="Spevak C.C."/>
            <person name="Clutterbuck J."/>
            <person name="Kapitonov V."/>
            <person name="Jurka J."/>
            <person name="Scazzocchio C."/>
            <person name="Farman M."/>
            <person name="Butler J."/>
            <person name="Purcell S."/>
            <person name="Harris S."/>
            <person name="Braus G.H."/>
            <person name="Draht O."/>
            <person name="Busch S."/>
            <person name="D'Enfert C."/>
            <person name="Bouchier C."/>
            <person name="Goldman G.H."/>
            <person name="Bell-Pedersen D."/>
            <person name="Griffiths-Jones S."/>
            <person name="Doonan J.H."/>
            <person name="Yu J."/>
            <person name="Vienken K."/>
            <person name="Pain A."/>
            <person name="Freitag M."/>
            <person name="Selker E.U."/>
            <person name="Archer D.B."/>
            <person name="Penalva M.A."/>
            <person name="Oakley B.R."/>
            <person name="Momany M."/>
            <person name="Tanaka T."/>
            <person name="Kumagai T."/>
            <person name="Asai K."/>
            <person name="Machida M."/>
            <person name="Nierman W.C."/>
            <person name="Denning D.W."/>
            <person name="Caddick M."/>
            <person name="Hynes M."/>
            <person name="Paoletti M."/>
            <person name="Fischer R."/>
            <person name="Miller B."/>
            <person name="Dyer P."/>
            <person name="Sachs M.S."/>
            <person name="Osmani S.A."/>
            <person name="Birren B.W."/>
        </authorList>
    </citation>
    <scope>NUCLEOTIDE SEQUENCE [LARGE SCALE GENOMIC DNA]</scope>
    <source>
        <strain evidence="3">FGSC A4 / ATCC 38163 / CBS 112.46 / NRRL 194 / M139</strain>
    </source>
</reference>
<dbReference type="InParanoid" id="Q5B0E3"/>
<dbReference type="HOGENOM" id="CLU_331214_0_0_1"/>
<feature type="compositionally biased region" description="Low complexity" evidence="1">
    <location>
        <begin position="509"/>
        <end position="527"/>
    </location>
</feature>
<feature type="region of interest" description="Disordered" evidence="1">
    <location>
        <begin position="202"/>
        <end position="274"/>
    </location>
</feature>
<feature type="compositionally biased region" description="Basic and acidic residues" evidence="1">
    <location>
        <begin position="789"/>
        <end position="802"/>
    </location>
</feature>
<evidence type="ECO:0000313" key="2">
    <source>
        <dbReference type="EMBL" id="CBF70412.1"/>
    </source>
</evidence>
<dbReference type="OrthoDB" id="5329403at2759"/>
<feature type="compositionally biased region" description="Basic residues" evidence="1">
    <location>
        <begin position="27"/>
        <end position="47"/>
    </location>
</feature>
<reference evidence="3" key="2">
    <citation type="journal article" date="2009" name="Fungal Genet. Biol.">
        <title>The 2008 update of the Aspergillus nidulans genome annotation: a community effort.</title>
        <authorList>
            <person name="Wortman J.R."/>
            <person name="Gilsenan J.M."/>
            <person name="Joardar V."/>
            <person name="Deegan J."/>
            <person name="Clutterbuck J."/>
            <person name="Andersen M.R."/>
            <person name="Archer D."/>
            <person name="Bencina M."/>
            <person name="Braus G."/>
            <person name="Coutinho P."/>
            <person name="von Dohren H."/>
            <person name="Doonan J."/>
            <person name="Driessen A.J."/>
            <person name="Durek P."/>
            <person name="Espeso E."/>
            <person name="Fekete E."/>
            <person name="Flipphi M."/>
            <person name="Estrada C.G."/>
            <person name="Geysens S."/>
            <person name="Goldman G."/>
            <person name="de Groot P.W."/>
            <person name="Hansen K."/>
            <person name="Harris S.D."/>
            <person name="Heinekamp T."/>
            <person name="Helmstaedt K."/>
            <person name="Henrissat B."/>
            <person name="Hofmann G."/>
            <person name="Homan T."/>
            <person name="Horio T."/>
            <person name="Horiuchi H."/>
            <person name="James S."/>
            <person name="Jones M."/>
            <person name="Karaffa L."/>
            <person name="Karanyi Z."/>
            <person name="Kato M."/>
            <person name="Keller N."/>
            <person name="Kelly D.E."/>
            <person name="Kiel J.A."/>
            <person name="Kim J.M."/>
            <person name="van der Klei I.J."/>
            <person name="Klis F.M."/>
            <person name="Kovalchuk A."/>
            <person name="Krasevec N."/>
            <person name="Kubicek C.P."/>
            <person name="Liu B."/>
            <person name="Maccabe A."/>
            <person name="Meyer V."/>
            <person name="Mirabito P."/>
            <person name="Miskei M."/>
            <person name="Mos M."/>
            <person name="Mullins J."/>
            <person name="Nelson D.R."/>
            <person name="Nielsen J."/>
            <person name="Oakley B.R."/>
            <person name="Osmani S.A."/>
            <person name="Pakula T."/>
            <person name="Paszewski A."/>
            <person name="Paulsen I."/>
            <person name="Pilsyk S."/>
            <person name="Pocsi I."/>
            <person name="Punt P.J."/>
            <person name="Ram A.F."/>
            <person name="Ren Q."/>
            <person name="Robellet X."/>
            <person name="Robson G."/>
            <person name="Seiboth B."/>
            <person name="van Solingen P."/>
            <person name="Specht T."/>
            <person name="Sun J."/>
            <person name="Taheri-Talesh N."/>
            <person name="Takeshita N."/>
            <person name="Ussery D."/>
            <person name="vanKuyk P.A."/>
            <person name="Visser H."/>
            <person name="van de Vondervoort P.J."/>
            <person name="de Vries R.P."/>
            <person name="Walton J."/>
            <person name="Xiang X."/>
            <person name="Xiong Y."/>
            <person name="Zeng A.P."/>
            <person name="Brandt B.W."/>
            <person name="Cornell M.J."/>
            <person name="van den Hondel C.A."/>
            <person name="Visser J."/>
            <person name="Oliver S.G."/>
            <person name="Turner G."/>
        </authorList>
    </citation>
    <scope>GENOME REANNOTATION</scope>
    <source>
        <strain evidence="3">FGSC A4 / ATCC 38163 / CBS 112.46 / NRRL 194 / M139</strain>
    </source>
</reference>
<proteinExistence type="predicted"/>
<name>Q5B0E3_EMENI</name>
<organism evidence="2 3">
    <name type="scientific">Emericella nidulans (strain FGSC A4 / ATCC 38163 / CBS 112.46 / NRRL 194 / M139)</name>
    <name type="common">Aspergillus nidulans</name>
    <dbReference type="NCBI Taxonomy" id="227321"/>
    <lineage>
        <taxon>Eukaryota</taxon>
        <taxon>Fungi</taxon>
        <taxon>Dikarya</taxon>
        <taxon>Ascomycota</taxon>
        <taxon>Pezizomycotina</taxon>
        <taxon>Eurotiomycetes</taxon>
        <taxon>Eurotiomycetidae</taxon>
        <taxon>Eurotiales</taxon>
        <taxon>Aspergillaceae</taxon>
        <taxon>Aspergillus</taxon>
        <taxon>Aspergillus subgen. Nidulantes</taxon>
    </lineage>
</organism>
<feature type="region of interest" description="Disordered" evidence="1">
    <location>
        <begin position="1"/>
        <end position="97"/>
    </location>
</feature>
<protein>
    <recommendedName>
        <fullName evidence="4">BTB domain-containing protein</fullName>
    </recommendedName>
</protein>
<accession>Q5B0E3</accession>
<feature type="compositionally biased region" description="Basic and acidic residues" evidence="1">
    <location>
        <begin position="68"/>
        <end position="96"/>
    </location>
</feature>
<feature type="region of interest" description="Disordered" evidence="1">
    <location>
        <begin position="765"/>
        <end position="802"/>
    </location>
</feature>
<dbReference type="KEGG" id="ani:ANIA_05987"/>
<feature type="region of interest" description="Disordered" evidence="1">
    <location>
        <begin position="488"/>
        <end position="532"/>
    </location>
</feature>
<accession>C8V3A7</accession>
<feature type="compositionally biased region" description="Basic residues" evidence="1">
    <location>
        <begin position="778"/>
        <end position="788"/>
    </location>
</feature>
<gene>
    <name evidence="2" type="ORF">ANIA_05987</name>
</gene>
<keyword evidence="3" id="KW-1185">Reference proteome</keyword>
<dbReference type="RefSeq" id="XP_663591.1">
    <property type="nucleotide sequence ID" value="XM_658499.1"/>
</dbReference>
<evidence type="ECO:0008006" key="4">
    <source>
        <dbReference type="Google" id="ProtNLM"/>
    </source>
</evidence>
<feature type="compositionally biased region" description="Polar residues" evidence="1">
    <location>
        <begin position="765"/>
        <end position="775"/>
    </location>
</feature>
<dbReference type="OMA" id="HGTATCR"/>
<dbReference type="EMBL" id="BN001301">
    <property type="protein sequence ID" value="CBF70412.1"/>
    <property type="molecule type" value="Genomic_DNA"/>
</dbReference>
<evidence type="ECO:0000256" key="1">
    <source>
        <dbReference type="SAM" id="MobiDB-lite"/>
    </source>
</evidence>
<evidence type="ECO:0000313" key="3">
    <source>
        <dbReference type="Proteomes" id="UP000000560"/>
    </source>
</evidence>
<dbReference type="Proteomes" id="UP000000560">
    <property type="component" value="Chromosome I"/>
</dbReference>
<dbReference type="GeneID" id="2870911"/>